<reference evidence="2" key="1">
    <citation type="submission" date="2023-10" db="EMBL/GenBank/DDBJ databases">
        <authorList>
            <person name="Hackl T."/>
        </authorList>
    </citation>
    <scope>NUCLEOTIDE SEQUENCE</scope>
</reference>
<evidence type="ECO:0000259" key="1">
    <source>
        <dbReference type="Pfam" id="PF26616"/>
    </source>
</evidence>
<organism evidence="2 3">
    <name type="scientific">Anthostomella pinea</name>
    <dbReference type="NCBI Taxonomy" id="933095"/>
    <lineage>
        <taxon>Eukaryota</taxon>
        <taxon>Fungi</taxon>
        <taxon>Dikarya</taxon>
        <taxon>Ascomycota</taxon>
        <taxon>Pezizomycotina</taxon>
        <taxon>Sordariomycetes</taxon>
        <taxon>Xylariomycetidae</taxon>
        <taxon>Xylariales</taxon>
        <taxon>Xylariaceae</taxon>
        <taxon>Anthostomella</taxon>
    </lineage>
</organism>
<protein>
    <submittedName>
        <fullName evidence="2">Uu.00g098990.m01.CDS01</fullName>
    </submittedName>
</protein>
<proteinExistence type="predicted"/>
<evidence type="ECO:0000313" key="3">
    <source>
        <dbReference type="Proteomes" id="UP001295740"/>
    </source>
</evidence>
<dbReference type="Proteomes" id="UP001295740">
    <property type="component" value="Unassembled WGS sequence"/>
</dbReference>
<evidence type="ECO:0000313" key="2">
    <source>
        <dbReference type="EMBL" id="CAJ2502505.1"/>
    </source>
</evidence>
<dbReference type="AlphaFoldDB" id="A0AAI8VCN5"/>
<name>A0AAI8VCN5_9PEZI</name>
<dbReference type="InterPro" id="IPR058257">
    <property type="entry name" value="CorA-like_dom"/>
</dbReference>
<feature type="domain" description="CorA-like transporter" evidence="1">
    <location>
        <begin position="174"/>
        <end position="286"/>
    </location>
</feature>
<dbReference type="EMBL" id="CAUWAG010000004">
    <property type="protein sequence ID" value="CAJ2502505.1"/>
    <property type="molecule type" value="Genomic_DNA"/>
</dbReference>
<dbReference type="Pfam" id="PF26616">
    <property type="entry name" value="CorA-like"/>
    <property type="match status" value="1"/>
</dbReference>
<comment type="caution">
    <text evidence="2">The sequence shown here is derived from an EMBL/GenBank/DDBJ whole genome shotgun (WGS) entry which is preliminary data.</text>
</comment>
<sequence>MSVVQTLDARYIDGEKLLRLLLSLFGSRNFTVEHANDNYTLTTPRSLTTAHSNGILMDDGGPLPYSSSSSTISKHGPASVGNAEPLLNLDECYFPGPFQDMNGDNFPADWRPYIDSVSSKSYDHVDLLDKCLQLDSEAPRIFSGNDEMKVWTRDAEGKRTTSSINDTLSSSADVVYIIHQRHSWSPLDTSLSEYQRLLVSHGVSPVFIDAIQAFGSKVTGEDDPYFNLHSLRASEKGAGYEVCYILRTYERHGRQNLQDPWSLRQMSVYHQFDSTNNRSVWILVQPFARSKSVFLSRCFDATLRQTPEMLHSVFIHGALASWRWYLDDRRRLINGYREKAEFSHVGPKQKDYPSEFTDCKKLNQVASSLLLGKEILTSYEQVVLMLRSQHLVQKGIMLEHIRCIRARARAASVLREMAEKTSGLRVAVELAGIQEIGCLDRPGPGFGGFDTGLQFSDPANEEYGPSVTNRDAVNQDYDIYCHAVFTSNSYCFAVLLGPGSDSKKNI</sequence>
<accession>A0AAI8VCN5</accession>
<gene>
    <name evidence="2" type="ORF">KHLLAP_LOCUS2973</name>
</gene>
<keyword evidence="3" id="KW-1185">Reference proteome</keyword>